<evidence type="ECO:0000256" key="3">
    <source>
        <dbReference type="ARBA" id="ARBA00023163"/>
    </source>
</evidence>
<dbReference type="Proteomes" id="UP000199268">
    <property type="component" value="Unassembled WGS sequence"/>
</dbReference>
<dbReference type="Gene3D" id="1.10.10.10">
    <property type="entry name" value="Winged helix-like DNA-binding domain superfamily/Winged helix DNA-binding domain"/>
    <property type="match status" value="1"/>
</dbReference>
<dbReference type="Pfam" id="PF00392">
    <property type="entry name" value="GntR"/>
    <property type="match status" value="1"/>
</dbReference>
<keyword evidence="3" id="KW-0804">Transcription</keyword>
<keyword evidence="6" id="KW-1185">Reference proteome</keyword>
<sequence>MEFSSNQPIYLQVATWLEQQIMEGKYQAGHKIPGVRDLAVTLIVSTRTVQNAINQLVANDLIVTKRGQGNFVTEDLTKINVIKADKKIAITQKYIDNVMHVAEVNEIPELVAHAIAAYDAQNREA</sequence>
<keyword evidence="2 5" id="KW-0238">DNA-binding</keyword>
<dbReference type="InterPro" id="IPR036390">
    <property type="entry name" value="WH_DNA-bd_sf"/>
</dbReference>
<dbReference type="CDD" id="cd07377">
    <property type="entry name" value="WHTH_GntR"/>
    <property type="match status" value="1"/>
</dbReference>
<accession>A0A1C3ZKA2</accession>
<dbReference type="GO" id="GO:0003677">
    <property type="term" value="F:DNA binding"/>
    <property type="evidence" value="ECO:0007669"/>
    <property type="project" value="UniProtKB-KW"/>
</dbReference>
<dbReference type="PROSITE" id="PS50949">
    <property type="entry name" value="HTH_GNTR"/>
    <property type="match status" value="1"/>
</dbReference>
<evidence type="ECO:0000313" key="6">
    <source>
        <dbReference type="Proteomes" id="UP000199268"/>
    </source>
</evidence>
<dbReference type="OrthoDB" id="362473at2"/>
<evidence type="ECO:0000259" key="4">
    <source>
        <dbReference type="PROSITE" id="PS50949"/>
    </source>
</evidence>
<protein>
    <submittedName>
        <fullName evidence="5">DNA-binding transcriptional regulator YhcF, GntR family</fullName>
    </submittedName>
</protein>
<proteinExistence type="predicted"/>
<dbReference type="GO" id="GO:0003700">
    <property type="term" value="F:DNA-binding transcription factor activity"/>
    <property type="evidence" value="ECO:0007669"/>
    <property type="project" value="InterPro"/>
</dbReference>
<dbReference type="EMBL" id="FMAO01000002">
    <property type="protein sequence ID" value="SCB82692.1"/>
    <property type="molecule type" value="Genomic_DNA"/>
</dbReference>
<dbReference type="SMART" id="SM00345">
    <property type="entry name" value="HTH_GNTR"/>
    <property type="match status" value="1"/>
</dbReference>
<evidence type="ECO:0000256" key="1">
    <source>
        <dbReference type="ARBA" id="ARBA00023015"/>
    </source>
</evidence>
<dbReference type="InterPro" id="IPR000524">
    <property type="entry name" value="Tscrpt_reg_HTH_GntR"/>
</dbReference>
<reference evidence="6" key="1">
    <citation type="submission" date="2016-08" db="EMBL/GenBank/DDBJ databases">
        <authorList>
            <person name="Varghese N."/>
            <person name="Submissions Spin"/>
        </authorList>
    </citation>
    <scope>NUCLEOTIDE SEQUENCE [LARGE SCALE GENOMIC DNA]</scope>
    <source>
        <strain evidence="6">R-53094</strain>
    </source>
</reference>
<feature type="domain" description="HTH gntR-type" evidence="4">
    <location>
        <begin position="7"/>
        <end position="75"/>
    </location>
</feature>
<dbReference type="InterPro" id="IPR036388">
    <property type="entry name" value="WH-like_DNA-bd_sf"/>
</dbReference>
<dbReference type="AlphaFoldDB" id="A0A1C3ZKA2"/>
<dbReference type="SUPFAM" id="SSF46785">
    <property type="entry name" value="Winged helix' DNA-binding domain"/>
    <property type="match status" value="1"/>
</dbReference>
<dbReference type="STRING" id="1505725.GA0061074_10254"/>
<gene>
    <name evidence="5" type="ORF">GA0061074_10254</name>
</gene>
<keyword evidence="1" id="KW-0805">Transcription regulation</keyword>
<evidence type="ECO:0000313" key="5">
    <source>
        <dbReference type="EMBL" id="SCB82692.1"/>
    </source>
</evidence>
<dbReference type="PANTHER" id="PTHR38445">
    <property type="entry name" value="HTH-TYPE TRANSCRIPTIONAL REPRESSOR YTRA"/>
    <property type="match status" value="1"/>
</dbReference>
<organism evidence="5 6">
    <name type="scientific">Weissella bombi</name>
    <dbReference type="NCBI Taxonomy" id="1505725"/>
    <lineage>
        <taxon>Bacteria</taxon>
        <taxon>Bacillati</taxon>
        <taxon>Bacillota</taxon>
        <taxon>Bacilli</taxon>
        <taxon>Lactobacillales</taxon>
        <taxon>Lactobacillaceae</taxon>
        <taxon>Weissella</taxon>
    </lineage>
</organism>
<name>A0A1C3ZKA2_9LACO</name>
<evidence type="ECO:0000256" key="2">
    <source>
        <dbReference type="ARBA" id="ARBA00023125"/>
    </source>
</evidence>
<dbReference type="PANTHER" id="PTHR38445:SF6">
    <property type="entry name" value="GNTR-FAMILY TRANSCRIPTIONAL REGULATOR"/>
    <property type="match status" value="1"/>
</dbReference>
<dbReference type="RefSeq" id="WP_092461519.1">
    <property type="nucleotide sequence ID" value="NZ_BJEE01000001.1"/>
</dbReference>